<organism evidence="1 2">
    <name type="scientific">Brassica rapa subsp. trilocularis</name>
    <dbReference type="NCBI Taxonomy" id="1813537"/>
    <lineage>
        <taxon>Eukaryota</taxon>
        <taxon>Viridiplantae</taxon>
        <taxon>Streptophyta</taxon>
        <taxon>Embryophyta</taxon>
        <taxon>Tracheophyta</taxon>
        <taxon>Spermatophyta</taxon>
        <taxon>Magnoliopsida</taxon>
        <taxon>eudicotyledons</taxon>
        <taxon>Gunneridae</taxon>
        <taxon>Pentapetalae</taxon>
        <taxon>rosids</taxon>
        <taxon>malvids</taxon>
        <taxon>Brassicales</taxon>
        <taxon>Brassicaceae</taxon>
        <taxon>Brassiceae</taxon>
        <taxon>Brassica</taxon>
    </lineage>
</organism>
<name>A0ABQ7MF34_BRACM</name>
<comment type="caution">
    <text evidence="1">The sequence shown here is derived from an EMBL/GenBank/DDBJ whole genome shotgun (WGS) entry which is preliminary data.</text>
</comment>
<protein>
    <submittedName>
        <fullName evidence="1">Uncharacterized protein</fullName>
    </submittedName>
</protein>
<evidence type="ECO:0000313" key="1">
    <source>
        <dbReference type="EMBL" id="KAG5397366.1"/>
    </source>
</evidence>
<proteinExistence type="predicted"/>
<reference evidence="1 2" key="1">
    <citation type="submission" date="2021-03" db="EMBL/GenBank/DDBJ databases">
        <authorList>
            <person name="King G.J."/>
            <person name="Bancroft I."/>
            <person name="Baten A."/>
            <person name="Bloomfield J."/>
            <person name="Borpatragohain P."/>
            <person name="He Z."/>
            <person name="Irish N."/>
            <person name="Irwin J."/>
            <person name="Liu K."/>
            <person name="Mauleon R.P."/>
            <person name="Moore J."/>
            <person name="Morris R."/>
            <person name="Ostergaard L."/>
            <person name="Wang B."/>
            <person name="Wells R."/>
        </authorList>
    </citation>
    <scope>NUCLEOTIDE SEQUENCE [LARGE SCALE GENOMIC DNA]</scope>
    <source>
        <strain evidence="1">R-o-18</strain>
        <tissue evidence="1">Leaf</tissue>
    </source>
</reference>
<dbReference type="EMBL" id="JADBGQ010000005">
    <property type="protein sequence ID" value="KAG5397366.1"/>
    <property type="molecule type" value="Genomic_DNA"/>
</dbReference>
<sequence>MNQERFFGLEERHVDVSLISRFSFQWWCPLGGVASLRQSFEVLHRSNADLEPVSFLAHRVES</sequence>
<keyword evidence="2" id="KW-1185">Reference proteome</keyword>
<accession>A0ABQ7MF34</accession>
<dbReference type="Proteomes" id="UP000823674">
    <property type="component" value="Chromosome A05"/>
</dbReference>
<evidence type="ECO:0000313" key="2">
    <source>
        <dbReference type="Proteomes" id="UP000823674"/>
    </source>
</evidence>
<gene>
    <name evidence="1" type="primary">A05p025260.1_BraROA</name>
    <name evidence="1" type="ORF">IGI04_019180</name>
</gene>